<reference evidence="2 3" key="1">
    <citation type="submission" date="2018-07" db="EMBL/GenBank/DDBJ databases">
        <title>The genomes of Aspergillus section Nigri reveals drivers in fungal speciation.</title>
        <authorList>
            <consortium name="DOE Joint Genome Institute"/>
            <person name="Vesth T.C."/>
            <person name="Nybo J."/>
            <person name="Theobald S."/>
            <person name="Brandl J."/>
            <person name="Frisvad J.C."/>
            <person name="Nielsen K.F."/>
            <person name="Lyhne E.K."/>
            <person name="Kogle M.E."/>
            <person name="Kuo A."/>
            <person name="Riley R."/>
            <person name="Clum A."/>
            <person name="Nolan M."/>
            <person name="Lipzen A."/>
            <person name="Salamov A."/>
            <person name="Henrissat B."/>
            <person name="Wiebenga A."/>
            <person name="De vries R.P."/>
            <person name="Grigoriev I.V."/>
            <person name="Mortensen U.H."/>
            <person name="Andersen M.R."/>
            <person name="Baker S.E."/>
        </authorList>
    </citation>
    <scope>NUCLEOTIDE SEQUENCE [LARGE SCALE GENOMIC DNA]</scope>
    <source>
        <strain evidence="2 3">CBS 139.54b</strain>
    </source>
</reference>
<dbReference type="AlphaFoldDB" id="A0A3F3PWJ1"/>
<dbReference type="InterPro" id="IPR041411">
    <property type="entry name" value="Ldi"/>
</dbReference>
<proteinExistence type="predicted"/>
<dbReference type="Proteomes" id="UP000253729">
    <property type="component" value="Unassembled WGS sequence"/>
</dbReference>
<feature type="domain" description="Linalool dehydratase/isomerase" evidence="1">
    <location>
        <begin position="62"/>
        <end position="406"/>
    </location>
</feature>
<keyword evidence="3" id="KW-1185">Reference proteome</keyword>
<protein>
    <recommendedName>
        <fullName evidence="1">Linalool dehydratase/isomerase domain-containing protein</fullName>
    </recommendedName>
</protein>
<dbReference type="GeneID" id="38135423"/>
<dbReference type="EMBL" id="KZ852056">
    <property type="protein sequence ID" value="RDH31263.1"/>
    <property type="molecule type" value="Genomic_DNA"/>
</dbReference>
<sequence length="545" mass="61664">MSLTSSNGDGGSLPFDISEYPKLSLEQAGHLRHFYNISSAADGEWPHMGSQEPAQEFLDAYRYQLATMVYASGLTHYHRMPVMRGLFKPLIRRLIKKMLHRDVWNYWYLSSQSGILLDPDLKELRRPWADPVVRENIMYSGHLLLMTSLYAMLFDDDEFEKPGSLTFEWKPLFWGMGPETYAYDNRSLQQAIMKEMERNGWVGVCCEPNLVFVACNQFPIIAMRLNDARDGTKVVNEVLKKYRAALEKKDMISQDGLFKDWISVKQGHTATAQSVGLTAWAAAFMNTWNSEFVRAGFENHAVGFITNIDGQVELQHPMVAGAYRAALAQGDAAKGLSQVLQGAREFYKANKSNINFPYNEPTFGYVVKWLSELGKATELNGILAYADKHLQPTWENGGLYYPRNDQATDNEGRWTHMDPFSGNTAIGYSRLNVENGQKKIFEEPWTKETLASRPYVDGLDLSQGVDCLRGLWDQDRSALIVTVREWPGQGANIKFRVENLSSGTWTVYTSQGRFDEHKVLSGGHIAIDAIIKAKEEVDFVVVKGV</sequence>
<evidence type="ECO:0000313" key="2">
    <source>
        <dbReference type="EMBL" id="RDH31263.1"/>
    </source>
</evidence>
<evidence type="ECO:0000313" key="3">
    <source>
        <dbReference type="Proteomes" id="UP000253729"/>
    </source>
</evidence>
<evidence type="ECO:0000259" key="1">
    <source>
        <dbReference type="Pfam" id="PF18566"/>
    </source>
</evidence>
<name>A0A3F3PWJ1_9EURO</name>
<gene>
    <name evidence="2" type="ORF">BDQ94DRAFT_147718</name>
</gene>
<dbReference type="Pfam" id="PF18566">
    <property type="entry name" value="Ldi"/>
    <property type="match status" value="1"/>
</dbReference>
<dbReference type="RefSeq" id="XP_026624285.1">
    <property type="nucleotide sequence ID" value="XM_026767067.1"/>
</dbReference>
<accession>A0A3F3PWJ1</accession>
<dbReference type="STRING" id="1341132.A0A3F3PWJ1"/>
<organism evidence="2 3">
    <name type="scientific">Aspergillus welwitschiae</name>
    <dbReference type="NCBI Taxonomy" id="1341132"/>
    <lineage>
        <taxon>Eukaryota</taxon>
        <taxon>Fungi</taxon>
        <taxon>Dikarya</taxon>
        <taxon>Ascomycota</taxon>
        <taxon>Pezizomycotina</taxon>
        <taxon>Eurotiomycetes</taxon>
        <taxon>Eurotiomycetidae</taxon>
        <taxon>Eurotiales</taxon>
        <taxon>Aspergillaceae</taxon>
        <taxon>Aspergillus</taxon>
        <taxon>Aspergillus subgen. Circumdati</taxon>
    </lineage>
</organism>